<dbReference type="RefSeq" id="WP_049862843.1">
    <property type="nucleotide sequence ID" value="NZ_CP013611.1"/>
</dbReference>
<dbReference type="Proteomes" id="UP000036850">
    <property type="component" value="Unassembled WGS sequence"/>
</dbReference>
<evidence type="ECO:0000313" key="5">
    <source>
        <dbReference type="Proteomes" id="UP000069015"/>
    </source>
</evidence>
<dbReference type="Proteomes" id="UP000069015">
    <property type="component" value="Chromosome 1"/>
</dbReference>
<feature type="compositionally biased region" description="Polar residues" evidence="1">
    <location>
        <begin position="21"/>
        <end position="31"/>
    </location>
</feature>
<reference evidence="2 5" key="3">
    <citation type="submission" date="2015-12" db="EMBL/GenBank/DDBJ databases">
        <title>Complete genome sequence of Pseudoalteromonas rubra SCSIO 6842, harboring a conjugative plasmid.</title>
        <authorList>
            <person name="Li B."/>
            <person name="Wang X."/>
        </authorList>
    </citation>
    <scope>NUCLEOTIDE SEQUENCE [LARGE SCALE GENOMIC DNA]</scope>
    <source>
        <strain evidence="2 5">SCSIO 6842</strain>
    </source>
</reference>
<sequence>MNAINASAGASAASQVYATRNTYTAEESSGNPHKAGATSDTVTLSDKARQAENKWQELAAKYDVHNMSAGEMRSLSRELFDGGFIGTGEMMVIGAPTSMNEDPFKKHDLLNDMKHTYQLSSAMGGHSKESSELYLKSIEIIQRLGQTRNGSVA</sequence>
<feature type="region of interest" description="Disordered" evidence="1">
    <location>
        <begin position="21"/>
        <end position="48"/>
    </location>
</feature>
<reference evidence="4" key="1">
    <citation type="submission" date="2015-07" db="EMBL/GenBank/DDBJ databases">
        <title>Draft genome sequence of a Pseudoalteromonas rubra strain, OCN096, isolated from Kaneohe Bay, Oahu, Hawaii.</title>
        <authorList>
            <person name="Beurmann S."/>
            <person name="Ushijima B."/>
            <person name="Belcaid M."/>
            <person name="Callahan S.M."/>
            <person name="Aeby G.S."/>
        </authorList>
    </citation>
    <scope>NUCLEOTIDE SEQUENCE [LARGE SCALE GENOMIC DNA]</scope>
    <source>
        <strain evidence="4">OCN096</strain>
    </source>
</reference>
<name>A0A0L0EXN8_9GAMM</name>
<dbReference type="OrthoDB" id="6315747at2"/>
<accession>A0A0L0EXN8</accession>
<evidence type="ECO:0000313" key="3">
    <source>
        <dbReference type="EMBL" id="KNC69185.1"/>
    </source>
</evidence>
<evidence type="ECO:0000256" key="1">
    <source>
        <dbReference type="SAM" id="MobiDB-lite"/>
    </source>
</evidence>
<proteinExistence type="predicted"/>
<dbReference type="EMBL" id="CP013611">
    <property type="protein sequence ID" value="ALU43997.1"/>
    <property type="molecule type" value="Genomic_DNA"/>
</dbReference>
<evidence type="ECO:0000313" key="2">
    <source>
        <dbReference type="EMBL" id="ALU43997.1"/>
    </source>
</evidence>
<evidence type="ECO:0000313" key="4">
    <source>
        <dbReference type="Proteomes" id="UP000036850"/>
    </source>
</evidence>
<gene>
    <name evidence="3" type="ORF">AC626_00110</name>
    <name evidence="2" type="ORF">AT705_14220</name>
</gene>
<dbReference type="AlphaFoldDB" id="A0A0L0EXN8"/>
<dbReference type="KEGG" id="prr:AT705_14220"/>
<protein>
    <submittedName>
        <fullName evidence="3">Uncharacterized protein</fullName>
    </submittedName>
</protein>
<dbReference type="EMBL" id="LFZX01000001">
    <property type="protein sequence ID" value="KNC69185.1"/>
    <property type="molecule type" value="Genomic_DNA"/>
</dbReference>
<reference evidence="3" key="2">
    <citation type="submission" date="2015-07" db="EMBL/GenBank/DDBJ databases">
        <title>MeaNS - Measles Nucleotide Surveillance Program.</title>
        <authorList>
            <person name="Tran T."/>
            <person name="Druce J."/>
        </authorList>
    </citation>
    <scope>NUCLEOTIDE SEQUENCE</scope>
    <source>
        <strain evidence="3">OCN096</strain>
    </source>
</reference>
<organism evidence="3 4">
    <name type="scientific">Pseudoalteromonas rubra</name>
    <dbReference type="NCBI Taxonomy" id="43658"/>
    <lineage>
        <taxon>Bacteria</taxon>
        <taxon>Pseudomonadati</taxon>
        <taxon>Pseudomonadota</taxon>
        <taxon>Gammaproteobacteria</taxon>
        <taxon>Alteromonadales</taxon>
        <taxon>Pseudoalteromonadaceae</taxon>
        <taxon>Pseudoalteromonas</taxon>
    </lineage>
</organism>
<dbReference type="PATRIC" id="fig|43658.6.peg.27"/>